<comment type="caution">
    <text evidence="1">The sequence shown here is derived from an EMBL/GenBank/DDBJ whole genome shotgun (WGS) entry which is preliminary data.</text>
</comment>
<sequence length="140" mass="15665">MASSGHFDSSQTYDGYKKVEAFDPFFNEFLKKGKQCFQPYNPQFSKCNHCFVGNKPCQHPGALPFNIRPYLRSKKDGPLGKDLPISEAPTPDCTSGYSNCRGMRQGERMLEGPLPLVVARFTPVQRSPFQGSIVKVGLRD</sequence>
<name>A0A9Q3FRW8_9BASI</name>
<reference evidence="1" key="1">
    <citation type="submission" date="2021-03" db="EMBL/GenBank/DDBJ databases">
        <title>Draft genome sequence of rust myrtle Austropuccinia psidii MF-1, a brazilian biotype.</title>
        <authorList>
            <person name="Quecine M.C."/>
            <person name="Pachon D.M.R."/>
            <person name="Bonatelli M.L."/>
            <person name="Correr F.H."/>
            <person name="Franceschini L.M."/>
            <person name="Leite T.F."/>
            <person name="Margarido G.R.A."/>
            <person name="Almeida C.A."/>
            <person name="Ferrarezi J.A."/>
            <person name="Labate C.A."/>
        </authorList>
    </citation>
    <scope>NUCLEOTIDE SEQUENCE</scope>
    <source>
        <strain evidence="1">MF-1</strain>
    </source>
</reference>
<keyword evidence="2" id="KW-1185">Reference proteome</keyword>
<protein>
    <submittedName>
        <fullName evidence="1">Uncharacterized protein</fullName>
    </submittedName>
</protein>
<proteinExistence type="predicted"/>
<dbReference type="AlphaFoldDB" id="A0A9Q3FRW8"/>
<evidence type="ECO:0000313" key="1">
    <source>
        <dbReference type="EMBL" id="MBW0543889.1"/>
    </source>
</evidence>
<organism evidence="1 2">
    <name type="scientific">Austropuccinia psidii MF-1</name>
    <dbReference type="NCBI Taxonomy" id="1389203"/>
    <lineage>
        <taxon>Eukaryota</taxon>
        <taxon>Fungi</taxon>
        <taxon>Dikarya</taxon>
        <taxon>Basidiomycota</taxon>
        <taxon>Pucciniomycotina</taxon>
        <taxon>Pucciniomycetes</taxon>
        <taxon>Pucciniales</taxon>
        <taxon>Sphaerophragmiaceae</taxon>
        <taxon>Austropuccinia</taxon>
    </lineage>
</organism>
<evidence type="ECO:0000313" key="2">
    <source>
        <dbReference type="Proteomes" id="UP000765509"/>
    </source>
</evidence>
<dbReference type="Proteomes" id="UP000765509">
    <property type="component" value="Unassembled WGS sequence"/>
</dbReference>
<accession>A0A9Q3FRW8</accession>
<gene>
    <name evidence="1" type="ORF">O181_083604</name>
</gene>
<dbReference type="EMBL" id="AVOT02048683">
    <property type="protein sequence ID" value="MBW0543889.1"/>
    <property type="molecule type" value="Genomic_DNA"/>
</dbReference>